<organism evidence="2 3">
    <name type="scientific">Variovorax paradoxus</name>
    <dbReference type="NCBI Taxonomy" id="34073"/>
    <lineage>
        <taxon>Bacteria</taxon>
        <taxon>Pseudomonadati</taxon>
        <taxon>Pseudomonadota</taxon>
        <taxon>Betaproteobacteria</taxon>
        <taxon>Burkholderiales</taxon>
        <taxon>Comamonadaceae</taxon>
        <taxon>Variovorax</taxon>
    </lineage>
</organism>
<accession>A0A0D0LW66</accession>
<dbReference type="EMBL" id="JXQQ01000085">
    <property type="protein sequence ID" value="KIQ21740.1"/>
    <property type="molecule type" value="Genomic_DNA"/>
</dbReference>
<feature type="domain" description="Knr4/Smi1-like" evidence="1">
    <location>
        <begin position="37"/>
        <end position="163"/>
    </location>
</feature>
<proteinExistence type="predicted"/>
<dbReference type="InterPro" id="IPR018958">
    <property type="entry name" value="Knr4/Smi1-like_dom"/>
</dbReference>
<reference evidence="2 3" key="1">
    <citation type="submission" date="2014-12" db="EMBL/GenBank/DDBJ databases">
        <title>16Stimator: statistical estimation of ribosomal gene copy numbers from draft genome assemblies.</title>
        <authorList>
            <person name="Perisin M.A."/>
            <person name="Vetter M."/>
            <person name="Gilbert J.A."/>
            <person name="Bergelson J."/>
        </authorList>
    </citation>
    <scope>NUCLEOTIDE SEQUENCE [LARGE SCALE GENOMIC DNA]</scope>
    <source>
        <strain evidence="2 3">MEDvA23</strain>
    </source>
</reference>
<dbReference type="SUPFAM" id="SSF160631">
    <property type="entry name" value="SMI1/KNR4-like"/>
    <property type="match status" value="1"/>
</dbReference>
<dbReference type="AlphaFoldDB" id="A0A0D0LW66"/>
<protein>
    <recommendedName>
        <fullName evidence="1">Knr4/Smi1-like domain-containing protein</fullName>
    </recommendedName>
</protein>
<comment type="caution">
    <text evidence="2">The sequence shown here is derived from an EMBL/GenBank/DDBJ whole genome shotgun (WGS) entry which is preliminary data.</text>
</comment>
<evidence type="ECO:0000313" key="2">
    <source>
        <dbReference type="EMBL" id="KIQ21740.1"/>
    </source>
</evidence>
<name>A0A0D0LW66_VARPD</name>
<evidence type="ECO:0000313" key="3">
    <source>
        <dbReference type="Proteomes" id="UP000032067"/>
    </source>
</evidence>
<dbReference type="Proteomes" id="UP000032067">
    <property type="component" value="Unassembled WGS sequence"/>
</dbReference>
<dbReference type="InterPro" id="IPR051873">
    <property type="entry name" value="KNR4/SMI1_regulator"/>
</dbReference>
<sequence length="176" mass="19568">MARGEGLTRMPHHALIERMDAWLAANRADYHAALQPGVSDAALDAFEAKFSLKLPEAFRALYRWRDGQPNSSFDSLRDNRMFSALEDIADTKEMLDEMIGTDFEDPATWRRGWVPFLSNGGGSYLCVDIDAEGGGQPGQLIAFWKADEDRPVEHASVEAWLADLVASMEAGTIEFD</sequence>
<gene>
    <name evidence="2" type="ORF">RT97_27415</name>
</gene>
<dbReference type="Pfam" id="PF09346">
    <property type="entry name" value="SMI1_KNR4"/>
    <property type="match status" value="1"/>
</dbReference>
<dbReference type="Gene3D" id="3.40.1580.10">
    <property type="entry name" value="SMI1/KNR4-like"/>
    <property type="match status" value="1"/>
</dbReference>
<dbReference type="PANTHER" id="PTHR47432">
    <property type="entry name" value="CELL WALL ASSEMBLY REGULATOR SMI1"/>
    <property type="match status" value="1"/>
</dbReference>
<evidence type="ECO:0000259" key="1">
    <source>
        <dbReference type="SMART" id="SM00860"/>
    </source>
</evidence>
<dbReference type="SMART" id="SM00860">
    <property type="entry name" value="SMI1_KNR4"/>
    <property type="match status" value="1"/>
</dbReference>
<dbReference type="InterPro" id="IPR037883">
    <property type="entry name" value="Knr4/Smi1-like_sf"/>
</dbReference>
<dbReference type="PANTHER" id="PTHR47432:SF1">
    <property type="entry name" value="CELL WALL ASSEMBLY REGULATOR SMI1"/>
    <property type="match status" value="1"/>
</dbReference>